<reference evidence="2 3" key="1">
    <citation type="submission" date="2020-08" db="EMBL/GenBank/DDBJ databases">
        <title>Genomic Encyclopedia of Type Strains, Phase IV (KMG-IV): sequencing the most valuable type-strain genomes for metagenomic binning, comparative biology and taxonomic classification.</title>
        <authorList>
            <person name="Goeker M."/>
        </authorList>
    </citation>
    <scope>NUCLEOTIDE SEQUENCE [LARGE SCALE GENOMIC DNA]</scope>
    <source>
        <strain evidence="2 3">DSM 4737</strain>
    </source>
</reference>
<dbReference type="Pfam" id="PF13471">
    <property type="entry name" value="Transglut_core3"/>
    <property type="match status" value="1"/>
</dbReference>
<dbReference type="InterPro" id="IPR053521">
    <property type="entry name" value="McjB-like"/>
</dbReference>
<feature type="domain" description="Microcin J25-processing protein McjB C-terminal" evidence="1">
    <location>
        <begin position="29"/>
        <end position="105"/>
    </location>
</feature>
<proteinExistence type="predicted"/>
<evidence type="ECO:0000259" key="1">
    <source>
        <dbReference type="Pfam" id="PF13471"/>
    </source>
</evidence>
<name>A0A7W9CJ36_9CAUL</name>
<comment type="caution">
    <text evidence="2">The sequence shown here is derived from an EMBL/GenBank/DDBJ whole genome shotgun (WGS) entry which is preliminary data.</text>
</comment>
<dbReference type="InterPro" id="IPR032708">
    <property type="entry name" value="McjB_C"/>
</dbReference>
<evidence type="ECO:0000313" key="2">
    <source>
        <dbReference type="EMBL" id="MBB5746343.1"/>
    </source>
</evidence>
<dbReference type="Proteomes" id="UP000545037">
    <property type="component" value="Unassembled WGS sequence"/>
</dbReference>
<dbReference type="EMBL" id="JACHOR010000003">
    <property type="protein sequence ID" value="MBB5746343.1"/>
    <property type="molecule type" value="Genomic_DNA"/>
</dbReference>
<sequence>MALKVFPYRTIQRYMPRGGLTVAPRWRQVQIFSHVDWASRKVPGATCLPQALTGYLFLALLKLDCRIRIGVAKSAKGGFRAHATLMSGDAIILGDSPDRDEFVTLTELRPGQ</sequence>
<dbReference type="NCBIfam" id="NF033537">
    <property type="entry name" value="lasso_biosyn_B2"/>
    <property type="match status" value="1"/>
</dbReference>
<accession>A0A7W9CJ36</accession>
<protein>
    <recommendedName>
        <fullName evidence="1">Microcin J25-processing protein McjB C-terminal domain-containing protein</fullName>
    </recommendedName>
</protein>
<organism evidence="2 3">
    <name type="scientific">Brevundimonas variabilis</name>
    <dbReference type="NCBI Taxonomy" id="74312"/>
    <lineage>
        <taxon>Bacteria</taxon>
        <taxon>Pseudomonadati</taxon>
        <taxon>Pseudomonadota</taxon>
        <taxon>Alphaproteobacteria</taxon>
        <taxon>Caulobacterales</taxon>
        <taxon>Caulobacteraceae</taxon>
        <taxon>Brevundimonas</taxon>
    </lineage>
</organism>
<evidence type="ECO:0000313" key="3">
    <source>
        <dbReference type="Proteomes" id="UP000545037"/>
    </source>
</evidence>
<dbReference type="AlphaFoldDB" id="A0A7W9CJ36"/>
<gene>
    <name evidence="2" type="ORF">GGR13_001947</name>
</gene>
<keyword evidence="3" id="KW-1185">Reference proteome</keyword>